<reference evidence="2" key="2">
    <citation type="submission" date="2015-06" db="UniProtKB">
        <authorList>
            <consortium name="EnsemblPlants"/>
        </authorList>
    </citation>
    <scope>IDENTIFICATION</scope>
    <source>
        <strain evidence="2">DM1-3 516 R44</strain>
    </source>
</reference>
<accession>M1DKR0</accession>
<dbReference type="Proteomes" id="UP000011115">
    <property type="component" value="Unassembled WGS sequence"/>
</dbReference>
<dbReference type="PROSITE" id="PS52045">
    <property type="entry name" value="NEPROSIN_PEP_CD"/>
    <property type="match status" value="1"/>
</dbReference>
<evidence type="ECO:0000313" key="3">
    <source>
        <dbReference type="Proteomes" id="UP000011115"/>
    </source>
</evidence>
<protein>
    <submittedName>
        <fullName evidence="2">IB1C3-1 protein</fullName>
    </submittedName>
</protein>
<dbReference type="InterPro" id="IPR004314">
    <property type="entry name" value="Neprosin"/>
</dbReference>
<dbReference type="OMA" id="NTWEVMM"/>
<sequence>MKSTLSRIKKDSTSSLATNRSSTIWSKDGGCPFGTIPVKRITRDDLIRLRRIPPPEDVTFEDEYDVVAIAGLPYNPNSKFAGAGMDTVLYNPQVNGQQHSGSRLKIQKGSDILQVGWRVDPTLYGDAKTRFFIHFQGRNLERSSGSCPSSGSRAGS</sequence>
<dbReference type="PANTHER" id="PTHR31589">
    <property type="entry name" value="PROTEIN, PUTATIVE (DUF239)-RELATED-RELATED"/>
    <property type="match status" value="1"/>
</dbReference>
<evidence type="ECO:0000259" key="1">
    <source>
        <dbReference type="PROSITE" id="PS52045"/>
    </source>
</evidence>
<reference evidence="3" key="1">
    <citation type="journal article" date="2011" name="Nature">
        <title>Genome sequence and analysis of the tuber crop potato.</title>
        <authorList>
            <consortium name="The Potato Genome Sequencing Consortium"/>
        </authorList>
    </citation>
    <scope>NUCLEOTIDE SEQUENCE [LARGE SCALE GENOMIC DNA]</scope>
    <source>
        <strain evidence="3">cv. DM1-3 516 R44</strain>
    </source>
</reference>
<keyword evidence="3" id="KW-1185">Reference proteome</keyword>
<name>M1DKR0_SOLTU</name>
<proteinExistence type="predicted"/>
<dbReference type="EnsemblPlants" id="PGSC0003DMT400090592">
    <property type="protein sequence ID" value="PGSC0003DMT400090592"/>
    <property type="gene ID" value="PGSC0003DMG400040163"/>
</dbReference>
<dbReference type="InParanoid" id="M1DKR0"/>
<dbReference type="HOGENOM" id="CLU_1689833_0_0_1"/>
<dbReference type="InterPro" id="IPR053168">
    <property type="entry name" value="Glutamic_endopeptidase"/>
</dbReference>
<dbReference type="PaxDb" id="4113-PGSC0003DMT400090592"/>
<feature type="domain" description="Neprosin PEP catalytic" evidence="1">
    <location>
        <begin position="60"/>
        <end position="156"/>
    </location>
</feature>
<dbReference type="PANTHER" id="PTHR31589:SF207">
    <property type="entry name" value="NEPROSIN DOMAIN-CONTAINING PROTEIN"/>
    <property type="match status" value="1"/>
</dbReference>
<dbReference type="Pfam" id="PF03080">
    <property type="entry name" value="Neprosin"/>
    <property type="match status" value="1"/>
</dbReference>
<dbReference type="AlphaFoldDB" id="M1DKR0"/>
<organism evidence="2 3">
    <name type="scientific">Solanum tuberosum</name>
    <name type="common">Potato</name>
    <dbReference type="NCBI Taxonomy" id="4113"/>
    <lineage>
        <taxon>Eukaryota</taxon>
        <taxon>Viridiplantae</taxon>
        <taxon>Streptophyta</taxon>
        <taxon>Embryophyta</taxon>
        <taxon>Tracheophyta</taxon>
        <taxon>Spermatophyta</taxon>
        <taxon>Magnoliopsida</taxon>
        <taxon>eudicotyledons</taxon>
        <taxon>Gunneridae</taxon>
        <taxon>Pentapetalae</taxon>
        <taxon>asterids</taxon>
        <taxon>lamiids</taxon>
        <taxon>Solanales</taxon>
        <taxon>Solanaceae</taxon>
        <taxon>Solanoideae</taxon>
        <taxon>Solaneae</taxon>
        <taxon>Solanum</taxon>
    </lineage>
</organism>
<evidence type="ECO:0000313" key="2">
    <source>
        <dbReference type="EnsemblPlants" id="PGSC0003DMT400090592"/>
    </source>
</evidence>
<dbReference type="Gramene" id="PGSC0003DMT400090592">
    <property type="protein sequence ID" value="PGSC0003DMT400090592"/>
    <property type="gene ID" value="PGSC0003DMG400040163"/>
</dbReference>